<evidence type="ECO:0000313" key="2">
    <source>
        <dbReference type="EMBL" id="CAJ0606216.1"/>
    </source>
</evidence>
<name>A0AA36MBQ8_CYLNA</name>
<feature type="compositionally biased region" description="Polar residues" evidence="1">
    <location>
        <begin position="1"/>
        <end position="10"/>
    </location>
</feature>
<keyword evidence="3" id="KW-1185">Reference proteome</keyword>
<evidence type="ECO:0000256" key="1">
    <source>
        <dbReference type="SAM" id="MobiDB-lite"/>
    </source>
</evidence>
<evidence type="ECO:0000313" key="3">
    <source>
        <dbReference type="Proteomes" id="UP001176961"/>
    </source>
</evidence>
<dbReference type="Proteomes" id="UP001176961">
    <property type="component" value="Unassembled WGS sequence"/>
</dbReference>
<gene>
    <name evidence="2" type="ORF">CYNAS_LOCUS18199</name>
</gene>
<reference evidence="2" key="1">
    <citation type="submission" date="2023-07" db="EMBL/GenBank/DDBJ databases">
        <authorList>
            <consortium name="CYATHOMIX"/>
        </authorList>
    </citation>
    <scope>NUCLEOTIDE SEQUENCE</scope>
    <source>
        <strain evidence="2">N/A</strain>
    </source>
</reference>
<comment type="caution">
    <text evidence="2">The sequence shown here is derived from an EMBL/GenBank/DDBJ whole genome shotgun (WGS) entry which is preliminary data.</text>
</comment>
<organism evidence="2 3">
    <name type="scientific">Cylicocyclus nassatus</name>
    <name type="common">Nematode worm</name>
    <dbReference type="NCBI Taxonomy" id="53992"/>
    <lineage>
        <taxon>Eukaryota</taxon>
        <taxon>Metazoa</taxon>
        <taxon>Ecdysozoa</taxon>
        <taxon>Nematoda</taxon>
        <taxon>Chromadorea</taxon>
        <taxon>Rhabditida</taxon>
        <taxon>Rhabditina</taxon>
        <taxon>Rhabditomorpha</taxon>
        <taxon>Strongyloidea</taxon>
        <taxon>Strongylidae</taxon>
        <taxon>Cylicocyclus</taxon>
    </lineage>
</organism>
<proteinExistence type="predicted"/>
<feature type="region of interest" description="Disordered" evidence="1">
    <location>
        <begin position="1"/>
        <end position="29"/>
    </location>
</feature>
<dbReference type="AlphaFoldDB" id="A0AA36MBQ8"/>
<dbReference type="EMBL" id="CATQJL010000316">
    <property type="protein sequence ID" value="CAJ0606216.1"/>
    <property type="molecule type" value="Genomic_DNA"/>
</dbReference>
<protein>
    <submittedName>
        <fullName evidence="2">Uncharacterized protein</fullName>
    </submittedName>
</protein>
<sequence length="96" mass="10460">MDETTGSPSAANRPEIDMPVNLPPITGRIPDVRPDASKLGSCMLYSEGINIVMRNAKKEFVSIPVRSLTNHLGVMLLEMMSAVSIPQLDPMSSLYD</sequence>
<accession>A0AA36MBQ8</accession>